<evidence type="ECO:0000256" key="4">
    <source>
        <dbReference type="ARBA" id="ARBA00023242"/>
    </source>
</evidence>
<protein>
    <submittedName>
        <fullName evidence="9">Zinc finger protein 75D-like</fullName>
    </submittedName>
</protein>
<evidence type="ECO:0000256" key="3">
    <source>
        <dbReference type="ARBA" id="ARBA00023163"/>
    </source>
</evidence>
<organism evidence="8 9">
    <name type="scientific">Carlito syrichta</name>
    <name type="common">Philippine tarsier</name>
    <name type="synonym">Tarsius syrichta</name>
    <dbReference type="NCBI Taxonomy" id="1868482"/>
    <lineage>
        <taxon>Eukaryota</taxon>
        <taxon>Metazoa</taxon>
        <taxon>Chordata</taxon>
        <taxon>Craniata</taxon>
        <taxon>Vertebrata</taxon>
        <taxon>Euteleostomi</taxon>
        <taxon>Mammalia</taxon>
        <taxon>Eutheria</taxon>
        <taxon>Euarchontoglires</taxon>
        <taxon>Primates</taxon>
        <taxon>Haplorrhini</taxon>
        <taxon>Tarsiiformes</taxon>
        <taxon>Tarsiidae</taxon>
        <taxon>Carlito</taxon>
    </lineage>
</organism>
<dbReference type="GO" id="GO:0005634">
    <property type="term" value="C:nucleus"/>
    <property type="evidence" value="ECO:0007669"/>
    <property type="project" value="UniProtKB-SubCell"/>
</dbReference>
<dbReference type="PROSITE" id="PS50805">
    <property type="entry name" value="KRAB"/>
    <property type="match status" value="1"/>
</dbReference>
<reference evidence="9" key="1">
    <citation type="submission" date="2025-08" db="UniProtKB">
        <authorList>
            <consortium name="RefSeq"/>
        </authorList>
    </citation>
    <scope>IDENTIFICATION</scope>
</reference>
<dbReference type="InterPro" id="IPR001909">
    <property type="entry name" value="KRAB"/>
</dbReference>
<evidence type="ECO:0000259" key="6">
    <source>
        <dbReference type="PROSITE" id="PS50804"/>
    </source>
</evidence>
<dbReference type="Pfam" id="PF02023">
    <property type="entry name" value="SCAN"/>
    <property type="match status" value="1"/>
</dbReference>
<keyword evidence="1" id="KW-0805">Transcription regulation</keyword>
<dbReference type="SMART" id="SM00431">
    <property type="entry name" value="SCAN"/>
    <property type="match status" value="1"/>
</dbReference>
<dbReference type="CDD" id="cd07765">
    <property type="entry name" value="KRAB_A-box"/>
    <property type="match status" value="1"/>
</dbReference>
<dbReference type="SUPFAM" id="SSF109640">
    <property type="entry name" value="KRAB domain (Kruppel-associated box)"/>
    <property type="match status" value="1"/>
</dbReference>
<keyword evidence="8" id="KW-1185">Reference proteome</keyword>
<dbReference type="KEGG" id="csyr:103254401"/>
<keyword evidence="3" id="KW-0804">Transcription</keyword>
<keyword evidence="2" id="KW-0238">DNA-binding</keyword>
<dbReference type="SMART" id="SM00349">
    <property type="entry name" value="KRAB"/>
    <property type="match status" value="1"/>
</dbReference>
<dbReference type="Gene3D" id="1.10.4020.10">
    <property type="entry name" value="DNA breaking-rejoining enzymes"/>
    <property type="match status" value="1"/>
</dbReference>
<gene>
    <name evidence="9" type="primary">LOC103254401</name>
</gene>
<accession>A0A1U7T2V1</accession>
<evidence type="ECO:0000313" key="8">
    <source>
        <dbReference type="Proteomes" id="UP000189704"/>
    </source>
</evidence>
<dbReference type="Proteomes" id="UP000189704">
    <property type="component" value="Unplaced"/>
</dbReference>
<dbReference type="FunFam" id="1.10.4020.10:FF:000001">
    <property type="entry name" value="zinc finger protein 263 isoform X1"/>
    <property type="match status" value="1"/>
</dbReference>
<dbReference type="InterPro" id="IPR038269">
    <property type="entry name" value="SCAN_sf"/>
</dbReference>
<dbReference type="PROSITE" id="PS50804">
    <property type="entry name" value="SCAN_BOX"/>
    <property type="match status" value="1"/>
</dbReference>
<name>A0A1U7T2V1_CARSF</name>
<dbReference type="GeneID" id="103254401"/>
<dbReference type="Gene3D" id="6.10.140.140">
    <property type="match status" value="1"/>
</dbReference>
<evidence type="ECO:0000313" key="9">
    <source>
        <dbReference type="RefSeq" id="XP_008050688.2"/>
    </source>
</evidence>
<keyword evidence="4 5" id="KW-0539">Nucleus</keyword>
<feature type="domain" description="KRAB" evidence="7">
    <location>
        <begin position="229"/>
        <end position="279"/>
    </location>
</feature>
<dbReference type="OrthoDB" id="6077919at2759"/>
<dbReference type="SUPFAM" id="SSF47353">
    <property type="entry name" value="Retrovirus capsid dimerization domain-like"/>
    <property type="match status" value="1"/>
</dbReference>
<evidence type="ECO:0000259" key="7">
    <source>
        <dbReference type="PROSITE" id="PS50805"/>
    </source>
</evidence>
<evidence type="ECO:0000256" key="1">
    <source>
        <dbReference type="ARBA" id="ARBA00023015"/>
    </source>
</evidence>
<dbReference type="AlphaFoldDB" id="A0A1U7T2V1"/>
<evidence type="ECO:0000256" key="5">
    <source>
        <dbReference type="PROSITE-ProRule" id="PRU00187"/>
    </source>
</evidence>
<comment type="subcellular location">
    <subcellularLocation>
        <location evidence="5">Nucleus</location>
    </subcellularLocation>
</comment>
<dbReference type="InterPro" id="IPR050916">
    <property type="entry name" value="SCAN-C2H2_zinc_finger"/>
</dbReference>
<dbReference type="RefSeq" id="XP_008050688.2">
    <property type="nucleotide sequence ID" value="XM_008052497.2"/>
</dbReference>
<sequence>MMKELKADACVTFQMETVWEKESSSQSQKHSTQIESLSPESACRRFWSFHCFESSGPLEAVSQLQKLCHAWLRPEIHSKEQIMELLVLEQFLTVLPEEIQDWVRKHHPQNVKQAVILVECLQRKSEGTKNEVTAHELQKEAAPLGGAAVAPGFKRKPAEPQPMGMLQKECWNPYRVLQEELGRHIPKVTQPAHDKAVHAEQTLAPSEQKSSKGWKMVSMNILPESQSLLTIEDVAVYFSGEEWLLLVPAQKTLYEEVMQENYENAISVGKESYFPLCRS</sequence>
<proteinExistence type="predicted"/>
<dbReference type="GO" id="GO:0006355">
    <property type="term" value="P:regulation of DNA-templated transcription"/>
    <property type="evidence" value="ECO:0007669"/>
    <property type="project" value="InterPro"/>
</dbReference>
<dbReference type="InterPro" id="IPR036051">
    <property type="entry name" value="KRAB_dom_sf"/>
</dbReference>
<dbReference type="Pfam" id="PF01352">
    <property type="entry name" value="KRAB"/>
    <property type="match status" value="1"/>
</dbReference>
<feature type="domain" description="SCAN box" evidence="6">
    <location>
        <begin position="44"/>
        <end position="124"/>
    </location>
</feature>
<dbReference type="GO" id="GO:0003677">
    <property type="term" value="F:DNA binding"/>
    <property type="evidence" value="ECO:0007669"/>
    <property type="project" value="UniProtKB-KW"/>
</dbReference>
<dbReference type="InterPro" id="IPR003309">
    <property type="entry name" value="SCAN_dom"/>
</dbReference>
<dbReference type="PANTHER" id="PTHR45935">
    <property type="entry name" value="PROTEIN ZBED8-RELATED"/>
    <property type="match status" value="1"/>
</dbReference>
<evidence type="ECO:0000256" key="2">
    <source>
        <dbReference type="ARBA" id="ARBA00023125"/>
    </source>
</evidence>
<dbReference type="CDD" id="cd07936">
    <property type="entry name" value="SCAN"/>
    <property type="match status" value="1"/>
</dbReference>
<dbReference type="PANTHER" id="PTHR45935:SF24">
    <property type="entry name" value="SCAN BOX DOMAIN-CONTAINING PROTEIN"/>
    <property type="match status" value="1"/>
</dbReference>